<dbReference type="GO" id="GO:0000272">
    <property type="term" value="P:polysaccharide catabolic process"/>
    <property type="evidence" value="ECO:0007669"/>
    <property type="project" value="UniProtKB-KW"/>
</dbReference>
<dbReference type="PROSITE" id="PS00820">
    <property type="entry name" value="GLUCOAMYLASE"/>
    <property type="match status" value="1"/>
</dbReference>
<dbReference type="Pfam" id="PF00723">
    <property type="entry name" value="Glyco_hydro_15"/>
    <property type="match status" value="1"/>
</dbReference>
<protein>
    <recommendedName>
        <fullName evidence="3">glucan 1,4-alpha-glucosidase</fullName>
        <ecNumber evidence="3">3.2.1.3</ecNumber>
    </recommendedName>
    <alternativeName>
        <fullName evidence="9">1,4-alpha-D-glucan glucohydrolase</fullName>
    </alternativeName>
    <alternativeName>
        <fullName evidence="8">Glucan 1,4-alpha-glucosidase</fullName>
    </alternativeName>
</protein>
<dbReference type="PRINTS" id="PR00736">
    <property type="entry name" value="GLHYDRLASE15"/>
</dbReference>
<comment type="similarity">
    <text evidence="2">Belongs to the glycosyl hydrolase 15 family.</text>
</comment>
<organism evidence="12 13">
    <name type="scientific">Pleomassaria siparia CBS 279.74</name>
    <dbReference type="NCBI Taxonomy" id="1314801"/>
    <lineage>
        <taxon>Eukaryota</taxon>
        <taxon>Fungi</taxon>
        <taxon>Dikarya</taxon>
        <taxon>Ascomycota</taxon>
        <taxon>Pezizomycotina</taxon>
        <taxon>Dothideomycetes</taxon>
        <taxon>Pleosporomycetidae</taxon>
        <taxon>Pleosporales</taxon>
        <taxon>Pleomassariaceae</taxon>
        <taxon>Pleomassaria</taxon>
    </lineage>
</organism>
<feature type="signal peptide" evidence="10">
    <location>
        <begin position="1"/>
        <end position="19"/>
    </location>
</feature>
<keyword evidence="4 12" id="KW-0378">Hydrolase</keyword>
<evidence type="ECO:0000256" key="4">
    <source>
        <dbReference type="ARBA" id="ARBA00022801"/>
    </source>
</evidence>
<evidence type="ECO:0000259" key="11">
    <source>
        <dbReference type="Pfam" id="PF00723"/>
    </source>
</evidence>
<accession>A0A6G1K8F3</accession>
<dbReference type="PANTHER" id="PTHR31616:SF9">
    <property type="entry name" value="GLUCOAMYLASE, INTRACELLULAR SPORULATION-SPECIFIC"/>
    <property type="match status" value="1"/>
</dbReference>
<evidence type="ECO:0000256" key="8">
    <source>
        <dbReference type="ARBA" id="ARBA00033442"/>
    </source>
</evidence>
<evidence type="ECO:0000256" key="1">
    <source>
        <dbReference type="ARBA" id="ARBA00001863"/>
    </source>
</evidence>
<feature type="domain" description="GH15-like" evidence="11">
    <location>
        <begin position="68"/>
        <end position="520"/>
    </location>
</feature>
<dbReference type="InterPro" id="IPR046966">
    <property type="entry name" value="Glucoamylase_active_site"/>
</dbReference>
<dbReference type="InterPro" id="IPR011613">
    <property type="entry name" value="GH15-like"/>
</dbReference>
<evidence type="ECO:0000313" key="13">
    <source>
        <dbReference type="Proteomes" id="UP000799428"/>
    </source>
</evidence>
<dbReference type="Gene3D" id="1.50.10.10">
    <property type="match status" value="1"/>
</dbReference>
<dbReference type="SUPFAM" id="SSF48208">
    <property type="entry name" value="Six-hairpin glycosidases"/>
    <property type="match status" value="1"/>
</dbReference>
<dbReference type="InterPro" id="IPR008928">
    <property type="entry name" value="6-hairpin_glycosidase_sf"/>
</dbReference>
<dbReference type="Proteomes" id="UP000799428">
    <property type="component" value="Unassembled WGS sequence"/>
</dbReference>
<dbReference type="EMBL" id="MU005771">
    <property type="protein sequence ID" value="KAF2708815.1"/>
    <property type="molecule type" value="Genomic_DNA"/>
</dbReference>
<evidence type="ECO:0000256" key="6">
    <source>
        <dbReference type="ARBA" id="ARBA00023295"/>
    </source>
</evidence>
<keyword evidence="13" id="KW-1185">Reference proteome</keyword>
<dbReference type="InterPro" id="IPR012341">
    <property type="entry name" value="6hp_glycosidase-like_sf"/>
</dbReference>
<dbReference type="AlphaFoldDB" id="A0A6G1K8F3"/>
<dbReference type="InterPro" id="IPR000165">
    <property type="entry name" value="Glucoamylase"/>
</dbReference>
<feature type="chain" id="PRO_5026081104" description="glucan 1,4-alpha-glucosidase" evidence="10">
    <location>
        <begin position="20"/>
        <end position="530"/>
    </location>
</feature>
<evidence type="ECO:0000256" key="9">
    <source>
        <dbReference type="ARBA" id="ARBA00033473"/>
    </source>
</evidence>
<evidence type="ECO:0000256" key="3">
    <source>
        <dbReference type="ARBA" id="ARBA00012593"/>
    </source>
</evidence>
<gene>
    <name evidence="12" type="ORF">K504DRAFT_407983</name>
</gene>
<dbReference type="PANTHER" id="PTHR31616">
    <property type="entry name" value="TREHALASE"/>
    <property type="match status" value="1"/>
</dbReference>
<evidence type="ECO:0000313" key="12">
    <source>
        <dbReference type="EMBL" id="KAF2708815.1"/>
    </source>
</evidence>
<proteinExistence type="inferred from homology"/>
<keyword evidence="7" id="KW-0624">Polysaccharide degradation</keyword>
<keyword evidence="6" id="KW-0326">Glycosidase</keyword>
<evidence type="ECO:0000256" key="5">
    <source>
        <dbReference type="ARBA" id="ARBA00023277"/>
    </source>
</evidence>
<sequence>MAILLPLILLAYAVLYAFAFSIPPIQLHALSGFISGTGVSRGYAQIQKPLLERDVLDDWVKREERVALDRLLKNFAPGGEDLEGVALGSVIASPSRDKPDYYYQWVRDAAITTSTLVDIYADNPTSRVASDLSTRLNAYANLQYTLQHTDNPSGTFGDLSGLGEPKFEIDGSAFTGSWGRPQRDGPALRAITLMAYVRAYNTSHPSLWTNQVGSDWFKPLYDSNMPADSIIKADLEYVSHFWNESGFDLWEEVEGLHFFTAMVQMRALREGADLARRFGDNGAAEWYGRQAEKMEAFIPTFWDEAKGHMVETLNSKRTGLDCGLMLGSLHGFPAAYSEHTPVYPPYSDEILASLMELVQDQRYRFPINSAPISDDEEIVLEGVGLGRYPEDIYDGYGNTKNSIGNPWFLCTSSAAEVLYRTSTHLISISTLTITPLSLPFYTALLSSSSLDVYPGTYTPNDAIFYSVVENLVGLGDSFLEVVKKHSGAEGEMSEQFDRRTGYMRGARDLTWSYGAFLNAARARKEALMNL</sequence>
<dbReference type="EC" id="3.2.1.3" evidence="3"/>
<dbReference type="GO" id="GO:0000324">
    <property type="term" value="C:fungal-type vacuole"/>
    <property type="evidence" value="ECO:0007669"/>
    <property type="project" value="TreeGrafter"/>
</dbReference>
<name>A0A6G1K8F3_9PLEO</name>
<evidence type="ECO:0000256" key="10">
    <source>
        <dbReference type="SAM" id="SignalP"/>
    </source>
</evidence>
<dbReference type="OrthoDB" id="6123450at2759"/>
<keyword evidence="10" id="KW-0732">Signal</keyword>
<evidence type="ECO:0000256" key="2">
    <source>
        <dbReference type="ARBA" id="ARBA00006188"/>
    </source>
</evidence>
<dbReference type="GO" id="GO:0004339">
    <property type="term" value="F:glucan 1,4-alpha-glucosidase activity"/>
    <property type="evidence" value="ECO:0007669"/>
    <property type="project" value="UniProtKB-EC"/>
</dbReference>
<evidence type="ECO:0000256" key="7">
    <source>
        <dbReference type="ARBA" id="ARBA00023326"/>
    </source>
</evidence>
<keyword evidence="5" id="KW-0119">Carbohydrate metabolism</keyword>
<comment type="catalytic activity">
    <reaction evidence="1">
        <text>Hydrolysis of terminal (1-&gt;4)-linked alpha-D-glucose residues successively from non-reducing ends of the chains with release of beta-D-glucose.</text>
        <dbReference type="EC" id="3.2.1.3"/>
    </reaction>
</comment>
<reference evidence="12" key="1">
    <citation type="journal article" date="2020" name="Stud. Mycol.">
        <title>101 Dothideomycetes genomes: a test case for predicting lifestyles and emergence of pathogens.</title>
        <authorList>
            <person name="Haridas S."/>
            <person name="Albert R."/>
            <person name="Binder M."/>
            <person name="Bloem J."/>
            <person name="Labutti K."/>
            <person name="Salamov A."/>
            <person name="Andreopoulos B."/>
            <person name="Baker S."/>
            <person name="Barry K."/>
            <person name="Bills G."/>
            <person name="Bluhm B."/>
            <person name="Cannon C."/>
            <person name="Castanera R."/>
            <person name="Culley D."/>
            <person name="Daum C."/>
            <person name="Ezra D."/>
            <person name="Gonzalez J."/>
            <person name="Henrissat B."/>
            <person name="Kuo A."/>
            <person name="Liang C."/>
            <person name="Lipzen A."/>
            <person name="Lutzoni F."/>
            <person name="Magnuson J."/>
            <person name="Mondo S."/>
            <person name="Nolan M."/>
            <person name="Ohm R."/>
            <person name="Pangilinan J."/>
            <person name="Park H.-J."/>
            <person name="Ramirez L."/>
            <person name="Alfaro M."/>
            <person name="Sun H."/>
            <person name="Tritt A."/>
            <person name="Yoshinaga Y."/>
            <person name="Zwiers L.-H."/>
            <person name="Turgeon B."/>
            <person name="Goodwin S."/>
            <person name="Spatafora J."/>
            <person name="Crous P."/>
            <person name="Grigoriev I."/>
        </authorList>
    </citation>
    <scope>NUCLEOTIDE SEQUENCE</scope>
    <source>
        <strain evidence="12">CBS 279.74</strain>
    </source>
</reference>